<dbReference type="Proteomes" id="UP000808146">
    <property type="component" value="Unassembled WGS sequence"/>
</dbReference>
<dbReference type="AlphaFoldDB" id="A0A9D7LL03"/>
<evidence type="ECO:0000256" key="2">
    <source>
        <dbReference type="ARBA" id="ARBA00022695"/>
    </source>
</evidence>
<evidence type="ECO:0000256" key="1">
    <source>
        <dbReference type="ARBA" id="ARBA00022679"/>
    </source>
</evidence>
<gene>
    <name evidence="6" type="ORF">IPN75_05545</name>
</gene>
<evidence type="ECO:0000256" key="4">
    <source>
        <dbReference type="ARBA" id="ARBA00023118"/>
    </source>
</evidence>
<reference evidence="6" key="1">
    <citation type="submission" date="2020-10" db="EMBL/GenBank/DDBJ databases">
        <title>Connecting structure to function with the recovery of over 1000 high-quality activated sludge metagenome-assembled genomes encoding full-length rRNA genes using long-read sequencing.</title>
        <authorList>
            <person name="Singleton C.M."/>
            <person name="Petriglieri F."/>
            <person name="Kristensen J.M."/>
            <person name="Kirkegaard R.H."/>
            <person name="Michaelsen T.Y."/>
            <person name="Andersen M.H."/>
            <person name="Karst S.M."/>
            <person name="Dueholm M.S."/>
            <person name="Nielsen P.H."/>
            <person name="Albertsen M."/>
        </authorList>
    </citation>
    <scope>NUCLEOTIDE SEQUENCE</scope>
    <source>
        <strain evidence="6">OdNE_18-Q3-R46-58_BAT3C.305</strain>
    </source>
</reference>
<accession>A0A9D7LL03</accession>
<sequence>MPIPETQLDTWSHQGSITQSSNTYNTIKNTLEADDTPYAGKNFKVFLQGSYGNDTNIFAESDVDIVIRLDDCFHSDIESLSEQEKSAHKQAFRDATYTHTDFKRDVLSVLQEQYGSAAKEGDKAIAIDASGSRRKSDVIVATLFRRYFTFRSASDSEYVEGICFFNAAGERIANYPKQHSANLTTKHQASSNWLKPMARVLKNMRSRMVDDGLIKAGIAPSYYIEGLLYNVPSDRLTLSYQDCVVNTLNWYRQEASKTDLVCANEQYYLLRDGYHTCWTQANCDAFVEAAVKLWNEW</sequence>
<evidence type="ECO:0000259" key="5">
    <source>
        <dbReference type="Pfam" id="PF26305"/>
    </source>
</evidence>
<dbReference type="Gene3D" id="3.30.460.10">
    <property type="entry name" value="Beta Polymerase, domain 2"/>
    <property type="match status" value="1"/>
</dbReference>
<feature type="domain" description="cGAS/DncV-like nucleotidyltransferase C-terminal helical" evidence="5">
    <location>
        <begin position="182"/>
        <end position="295"/>
    </location>
</feature>
<dbReference type="GO" id="GO:0051607">
    <property type="term" value="P:defense response to virus"/>
    <property type="evidence" value="ECO:0007669"/>
    <property type="project" value="UniProtKB-KW"/>
</dbReference>
<keyword evidence="2" id="KW-0548">Nucleotidyltransferase</keyword>
<comment type="caution">
    <text evidence="6">The sequence shown here is derived from an EMBL/GenBank/DDBJ whole genome shotgun (WGS) entry which is preliminary data.</text>
</comment>
<name>A0A9D7LL03_9RHOO</name>
<keyword evidence="4" id="KW-0051">Antiviral defense</keyword>
<keyword evidence="1" id="KW-0808">Transferase</keyword>
<dbReference type="CDD" id="cd05400">
    <property type="entry name" value="NT_2-5OAS_ClassI-CCAase"/>
    <property type="match status" value="1"/>
</dbReference>
<dbReference type="InterPro" id="IPR043519">
    <property type="entry name" value="NT_sf"/>
</dbReference>
<dbReference type="EMBL" id="JADKBR010000003">
    <property type="protein sequence ID" value="MBK8889886.1"/>
    <property type="molecule type" value="Genomic_DNA"/>
</dbReference>
<evidence type="ECO:0000313" key="6">
    <source>
        <dbReference type="EMBL" id="MBK8889886.1"/>
    </source>
</evidence>
<protein>
    <submittedName>
        <fullName evidence="6">Nucleotidyltransferase</fullName>
    </submittedName>
</protein>
<organism evidence="6 7">
    <name type="scientific">Candidatus Dechloromonas phosphorivorans</name>
    <dbReference type="NCBI Taxonomy" id="2899244"/>
    <lineage>
        <taxon>Bacteria</taxon>
        <taxon>Pseudomonadati</taxon>
        <taxon>Pseudomonadota</taxon>
        <taxon>Betaproteobacteria</taxon>
        <taxon>Rhodocyclales</taxon>
        <taxon>Azonexaceae</taxon>
        <taxon>Dechloromonas</taxon>
    </lineage>
</organism>
<dbReference type="GO" id="GO:0016779">
    <property type="term" value="F:nucleotidyltransferase activity"/>
    <property type="evidence" value="ECO:0007669"/>
    <property type="project" value="InterPro"/>
</dbReference>
<keyword evidence="3" id="KW-0547">Nucleotide-binding</keyword>
<evidence type="ECO:0000256" key="3">
    <source>
        <dbReference type="ARBA" id="ARBA00022741"/>
    </source>
</evidence>
<proteinExistence type="predicted"/>
<evidence type="ECO:0000313" key="7">
    <source>
        <dbReference type="Proteomes" id="UP000808146"/>
    </source>
</evidence>
<dbReference type="SUPFAM" id="SSF81301">
    <property type="entry name" value="Nucleotidyltransferase"/>
    <property type="match status" value="1"/>
</dbReference>
<dbReference type="Pfam" id="PF26305">
    <property type="entry name" value="CD_NTase_C"/>
    <property type="match status" value="1"/>
</dbReference>
<dbReference type="InterPro" id="IPR058909">
    <property type="entry name" value="CD_NTase_C"/>
</dbReference>
<dbReference type="InterPro" id="IPR006116">
    <property type="entry name" value="NT_2-5OAS_ClassI-CCAase"/>
</dbReference>